<dbReference type="Pfam" id="PF01302">
    <property type="entry name" value="CAP_GLY"/>
    <property type="match status" value="1"/>
</dbReference>
<dbReference type="PROSITE" id="PS00845">
    <property type="entry name" value="CAP_GLY_1"/>
    <property type="match status" value="1"/>
</dbReference>
<sequence length="113" mass="12530">MTDTVPSDAVGRRIICNGEYGIVRYVGIVPPTPGLWLGIEWDNPQRGKHDGTHEGTKYFTCRDHASLAAGGRLSLYNQRCAPATWGPRWWPIEVIRACLYALRLQGPSATCMS</sequence>
<dbReference type="PROSITE" id="PS50245">
    <property type="entry name" value="CAP_GLY_2"/>
    <property type="match status" value="1"/>
</dbReference>
<evidence type="ECO:0000313" key="3">
    <source>
        <dbReference type="Proteomes" id="UP000694569"/>
    </source>
</evidence>
<dbReference type="SUPFAM" id="SSF74924">
    <property type="entry name" value="Cap-Gly domain"/>
    <property type="match status" value="1"/>
</dbReference>
<evidence type="ECO:0000259" key="1">
    <source>
        <dbReference type="PROSITE" id="PS50245"/>
    </source>
</evidence>
<dbReference type="AlphaFoldDB" id="A0A8C5WI95"/>
<protein>
    <recommendedName>
        <fullName evidence="1">CAP-Gly domain-containing protein</fullName>
    </recommendedName>
</protein>
<dbReference type="Proteomes" id="UP000694569">
    <property type="component" value="Unplaced"/>
</dbReference>
<proteinExistence type="predicted"/>
<name>A0A8C5WI95_9ANUR</name>
<dbReference type="SMART" id="SM01052">
    <property type="entry name" value="CAP_GLY"/>
    <property type="match status" value="1"/>
</dbReference>
<keyword evidence="3" id="KW-1185">Reference proteome</keyword>
<evidence type="ECO:0000313" key="2">
    <source>
        <dbReference type="Ensembl" id="ENSLLEP00000040021.1"/>
    </source>
</evidence>
<dbReference type="InterPro" id="IPR036859">
    <property type="entry name" value="CAP-Gly_dom_sf"/>
</dbReference>
<dbReference type="GeneTree" id="ENSGT00530000063405"/>
<organism evidence="2 3">
    <name type="scientific">Leptobrachium leishanense</name>
    <name type="common">Leishan spiny toad</name>
    <dbReference type="NCBI Taxonomy" id="445787"/>
    <lineage>
        <taxon>Eukaryota</taxon>
        <taxon>Metazoa</taxon>
        <taxon>Chordata</taxon>
        <taxon>Craniata</taxon>
        <taxon>Vertebrata</taxon>
        <taxon>Euteleostomi</taxon>
        <taxon>Amphibia</taxon>
        <taxon>Batrachia</taxon>
        <taxon>Anura</taxon>
        <taxon>Pelobatoidea</taxon>
        <taxon>Megophryidae</taxon>
        <taxon>Leptobrachium</taxon>
    </lineage>
</organism>
<reference evidence="2" key="1">
    <citation type="submission" date="2025-08" db="UniProtKB">
        <authorList>
            <consortium name="Ensembl"/>
        </authorList>
    </citation>
    <scope>IDENTIFICATION</scope>
</reference>
<dbReference type="InterPro" id="IPR000938">
    <property type="entry name" value="CAP-Gly_domain"/>
</dbReference>
<accession>A0A8C5WI95</accession>
<dbReference type="Gene3D" id="2.30.30.190">
    <property type="entry name" value="CAP Gly-rich-like domain"/>
    <property type="match status" value="1"/>
</dbReference>
<reference evidence="2" key="2">
    <citation type="submission" date="2025-09" db="UniProtKB">
        <authorList>
            <consortium name="Ensembl"/>
        </authorList>
    </citation>
    <scope>IDENTIFICATION</scope>
</reference>
<dbReference type="OrthoDB" id="5273213at2759"/>
<feature type="domain" description="CAP-Gly" evidence="1">
    <location>
        <begin position="27"/>
        <end position="75"/>
    </location>
</feature>
<dbReference type="Ensembl" id="ENSLLET00000041637.1">
    <property type="protein sequence ID" value="ENSLLEP00000040021.1"/>
    <property type="gene ID" value="ENSLLEG00000025456.1"/>
</dbReference>